<reference evidence="2 3" key="1">
    <citation type="journal article" date="2016" name="Front. Microbiol.">
        <title>Genome and transcriptome sequences reveal the specific parasitism of the nematophagous Purpureocillium lilacinum 36-1.</title>
        <authorList>
            <person name="Xie J."/>
            <person name="Li S."/>
            <person name="Mo C."/>
            <person name="Xiao X."/>
            <person name="Peng D."/>
            <person name="Wang G."/>
            <person name="Xiao Y."/>
        </authorList>
    </citation>
    <scope>NUCLEOTIDE SEQUENCE [LARGE SCALE GENOMIC DNA]</scope>
    <source>
        <strain evidence="2 3">36-1</strain>
    </source>
</reference>
<feature type="compositionally biased region" description="Basic and acidic residues" evidence="1">
    <location>
        <begin position="90"/>
        <end position="101"/>
    </location>
</feature>
<organism evidence="2 3">
    <name type="scientific">Purpureocillium lilacinum</name>
    <name type="common">Paecilomyces lilacinus</name>
    <dbReference type="NCBI Taxonomy" id="33203"/>
    <lineage>
        <taxon>Eukaryota</taxon>
        <taxon>Fungi</taxon>
        <taxon>Dikarya</taxon>
        <taxon>Ascomycota</taxon>
        <taxon>Pezizomycotina</taxon>
        <taxon>Sordariomycetes</taxon>
        <taxon>Hypocreomycetidae</taxon>
        <taxon>Hypocreales</taxon>
        <taxon>Ophiocordycipitaceae</taxon>
        <taxon>Purpureocillium</taxon>
    </lineage>
</organism>
<feature type="region of interest" description="Disordered" evidence="1">
    <location>
        <begin position="76"/>
        <end position="101"/>
    </location>
</feature>
<name>A0A2U3DQM3_PURLI</name>
<gene>
    <name evidence="2" type="ORF">PCL_09565</name>
</gene>
<evidence type="ECO:0000313" key="2">
    <source>
        <dbReference type="EMBL" id="PWI64552.1"/>
    </source>
</evidence>
<dbReference type="AlphaFoldDB" id="A0A2U3DQM3"/>
<evidence type="ECO:0000313" key="3">
    <source>
        <dbReference type="Proteomes" id="UP000245956"/>
    </source>
</evidence>
<comment type="caution">
    <text evidence="2">The sequence shown here is derived from an EMBL/GenBank/DDBJ whole genome shotgun (WGS) entry which is preliminary data.</text>
</comment>
<protein>
    <submittedName>
        <fullName evidence="2">Uncharacterized protein</fullName>
    </submittedName>
</protein>
<dbReference type="Proteomes" id="UP000245956">
    <property type="component" value="Unassembled WGS sequence"/>
</dbReference>
<accession>A0A2U3DQM3</accession>
<evidence type="ECO:0000256" key="1">
    <source>
        <dbReference type="SAM" id="MobiDB-lite"/>
    </source>
</evidence>
<dbReference type="EMBL" id="LCWV01000055">
    <property type="protein sequence ID" value="PWI64552.1"/>
    <property type="molecule type" value="Genomic_DNA"/>
</dbReference>
<sequence>MAIKAAVKSVPQRARNSALDLHEYVRAKSQPFRAVGYRLHEYISRQKRTIPCGLPETGHEPRGIRRVDATVREASPQIHPDDAPTGLYTTEHDSPEDESRIGDARISYTCNPIIHGLYREKPASLIIFDFDLNYDNTCAITRADIIITFGSSITDQLIRPHDVEIVPYATRLLGPKKACQEVSDATHTGSSATWRLKLNVSNMGMELPERADTISGTRTDSGWRLVGGPIFVDKPFRVRRVFRWRLTGHEFNRFPVPECFSVGMTVQHNMVDFWMKVRVEGALRGVVTNGMAKLSGWKTHHPNGWRVQPKRIERDINQSLLMREMQGKWLFDQWDPKEHEEENRG</sequence>
<proteinExistence type="predicted"/>